<keyword evidence="1" id="KW-1133">Transmembrane helix</keyword>
<dbReference type="EMBL" id="JBFRYB010000001">
    <property type="protein sequence ID" value="MEX1665009.1"/>
    <property type="molecule type" value="Genomic_DNA"/>
</dbReference>
<keyword evidence="1" id="KW-0812">Transmembrane</keyword>
<protein>
    <recommendedName>
        <fullName evidence="4">Tetratricopeptide repeat protein</fullName>
    </recommendedName>
</protein>
<feature type="transmembrane region" description="Helical" evidence="1">
    <location>
        <begin position="353"/>
        <end position="370"/>
    </location>
</feature>
<feature type="transmembrane region" description="Helical" evidence="1">
    <location>
        <begin position="113"/>
        <end position="133"/>
    </location>
</feature>
<organism evidence="2 3">
    <name type="scientific">Zhongshania arctica</name>
    <dbReference type="NCBI Taxonomy" id="3238302"/>
    <lineage>
        <taxon>Bacteria</taxon>
        <taxon>Pseudomonadati</taxon>
        <taxon>Pseudomonadota</taxon>
        <taxon>Gammaproteobacteria</taxon>
        <taxon>Cellvibrionales</taxon>
        <taxon>Spongiibacteraceae</taxon>
        <taxon>Zhongshania</taxon>
    </lineage>
</organism>
<evidence type="ECO:0000313" key="3">
    <source>
        <dbReference type="Proteomes" id="UP001557484"/>
    </source>
</evidence>
<evidence type="ECO:0008006" key="4">
    <source>
        <dbReference type="Google" id="ProtNLM"/>
    </source>
</evidence>
<evidence type="ECO:0000313" key="2">
    <source>
        <dbReference type="EMBL" id="MEX1665009.1"/>
    </source>
</evidence>
<feature type="transmembrane region" description="Helical" evidence="1">
    <location>
        <begin position="297"/>
        <end position="317"/>
    </location>
</feature>
<accession>A0ABV3TUY7</accession>
<feature type="transmembrane region" description="Helical" evidence="1">
    <location>
        <begin position="226"/>
        <end position="245"/>
    </location>
</feature>
<keyword evidence="1" id="KW-0472">Membrane</keyword>
<sequence length="638" mass="71403">MKINPLLLLFPLGVAVWFIYSQGLSGAFYYDDQGNLFGLENIVDATSFWQFVSSGEAGPLKRPVSLLTFALQSKHWPQPYWFLVVNVLIHIANALLLFFISNLILAQSLSKKALLQGSWISLAAVALWALLPLNVSTTLITIQRMTSLSATLGLAGILAYILLYQVYRTRSVLAAFMLQFGVLGFFVGIAVFAKESAALVIVFVLVLEVTVLRSRSMALPGYKSRVLALSSALTLLLLYLSPLNLDWFTYSEYRGFSRLQRVATEWVILWDYLRSAFIPIPSQFSPFHDDVRVIDSALQLSLAGIGWLLTILLFFLIRSKSIWPLFAVLWFLTGHLLESSSVSLELMFEHRNYLAIFGPCLAIVAMSKDLPVRFQSSYRLSLGLYVSYIAFICYMTTSLWGQPRLAAEMWSMANPSSSRAALHLANLDDEQHDLGVNSQNHIGRKNYKISALDRTISACETCTAVKVQALLLACNIRSSQELRARFNNALDSADKGRAMRPLVDAMFPLIALTANDQCSELTLKDAQALIKQIEINPLARDPHYASRLAYQSAEAAYRLQNIELASTELLRAENKDPSAIPVLEFQVHIALERQAFGQALDAVARRRVYAGKGLFLSNSYLNDIESEIKKLRQEELNK</sequence>
<proteinExistence type="predicted"/>
<comment type="caution">
    <text evidence="2">The sequence shown here is derived from an EMBL/GenBank/DDBJ whole genome shotgun (WGS) entry which is preliminary data.</text>
</comment>
<gene>
    <name evidence="2" type="ORF">AB4875_05890</name>
</gene>
<feature type="transmembrane region" description="Helical" evidence="1">
    <location>
        <begin position="171"/>
        <end position="191"/>
    </location>
</feature>
<feature type="transmembrane region" description="Helical" evidence="1">
    <location>
        <begin position="80"/>
        <end position="106"/>
    </location>
</feature>
<keyword evidence="3" id="KW-1185">Reference proteome</keyword>
<name>A0ABV3TUY7_9GAMM</name>
<dbReference type="Proteomes" id="UP001557484">
    <property type="component" value="Unassembled WGS sequence"/>
</dbReference>
<feature type="transmembrane region" description="Helical" evidence="1">
    <location>
        <begin position="145"/>
        <end position="164"/>
    </location>
</feature>
<feature type="transmembrane region" description="Helical" evidence="1">
    <location>
        <begin position="382"/>
        <end position="401"/>
    </location>
</feature>
<feature type="transmembrane region" description="Helical" evidence="1">
    <location>
        <begin position="197"/>
        <end position="214"/>
    </location>
</feature>
<dbReference type="RefSeq" id="WP_368375120.1">
    <property type="nucleotide sequence ID" value="NZ_JBFRYB010000001.1"/>
</dbReference>
<reference evidence="2 3" key="1">
    <citation type="journal article" date="2011" name="Int. J. Syst. Evol. Microbiol.">
        <title>Zhongshania antarctica gen. nov., sp. nov. and Zhongshania guokunii sp. nov., gammaproteobacteria respectively isolated from coastal attached (fast) ice and surface seawater of the Antarctic.</title>
        <authorList>
            <person name="Li H.J."/>
            <person name="Zhang X.Y."/>
            <person name="Chen C.X."/>
            <person name="Zhang Y.J."/>
            <person name="Gao Z.M."/>
            <person name="Yu Y."/>
            <person name="Chen X.L."/>
            <person name="Chen B."/>
            <person name="Zhang Y.Z."/>
        </authorList>
    </citation>
    <scope>NUCLEOTIDE SEQUENCE [LARGE SCALE GENOMIC DNA]</scope>
    <source>
        <strain evidence="2 3">R06B22</strain>
    </source>
</reference>
<evidence type="ECO:0000256" key="1">
    <source>
        <dbReference type="SAM" id="Phobius"/>
    </source>
</evidence>
<feature type="transmembrane region" description="Helical" evidence="1">
    <location>
        <begin position="322"/>
        <end position="341"/>
    </location>
</feature>